<dbReference type="Gene3D" id="3.10.450.40">
    <property type="match status" value="1"/>
</dbReference>
<evidence type="ECO:0000313" key="1">
    <source>
        <dbReference type="EMBL" id="MDO0876769.1"/>
    </source>
</evidence>
<proteinExistence type="predicted"/>
<keyword evidence="2" id="KW-1185">Reference proteome</keyword>
<gene>
    <name evidence="1" type="ORF">NBU54_03615</name>
</gene>
<dbReference type="AlphaFoldDB" id="A0AAW7TF72"/>
<organism evidence="1 2">
    <name type="scientific">Anoxybacillus gonensis</name>
    <dbReference type="NCBI Taxonomy" id="198467"/>
    <lineage>
        <taxon>Bacteria</taxon>
        <taxon>Bacillati</taxon>
        <taxon>Bacillota</taxon>
        <taxon>Bacilli</taxon>
        <taxon>Bacillales</taxon>
        <taxon>Anoxybacillaceae</taxon>
        <taxon>Anoxybacillus</taxon>
    </lineage>
</organism>
<dbReference type="EMBL" id="JAMOGB010000002">
    <property type="protein sequence ID" value="MDO0876769.1"/>
    <property type="molecule type" value="Genomic_DNA"/>
</dbReference>
<accession>A0AAW7TF72</accession>
<dbReference type="Proteomes" id="UP001176117">
    <property type="component" value="Unassembled WGS sequence"/>
</dbReference>
<sequence length="102" mass="11350">MQYEVTTLNEIDFGATGVKEVLQNVAFILSTVAYSCPMDRSFGWIPDLDSPINLAKATNAARIIQAIQENEPRAIVEEVRFEVDGLNGKLNPIVRVRIDESI</sequence>
<dbReference type="SUPFAM" id="SSF160719">
    <property type="entry name" value="gpW/gp25-like"/>
    <property type="match status" value="1"/>
</dbReference>
<protein>
    <submittedName>
        <fullName evidence="1">GPW/gp25 family protein</fullName>
    </submittedName>
</protein>
<comment type="caution">
    <text evidence="1">The sequence shown here is derived from an EMBL/GenBank/DDBJ whole genome shotgun (WGS) entry which is preliminary data.</text>
</comment>
<reference evidence="1" key="1">
    <citation type="submission" date="2022-05" db="EMBL/GenBank/DDBJ databases">
        <title>Genome-based reclassification of Anoxybacillus salavatliensis Cihan et al. as a later heterotypic synonym of Anoxybacillus gonensis Belduz et al. 2003.</title>
        <authorList>
            <person name="Inan Bektas K."/>
            <person name="Guler H.I."/>
            <person name="Belduz A.O."/>
            <person name="Canakci S."/>
        </authorList>
    </citation>
    <scope>NUCLEOTIDE SEQUENCE</scope>
    <source>
        <strain evidence="1">NCIMB 13933</strain>
    </source>
</reference>
<dbReference type="KEGG" id="agn:AFK25_02470"/>
<dbReference type="RefSeq" id="WP_035064663.1">
    <property type="nucleotide sequence ID" value="NZ_CP012152.1"/>
</dbReference>
<name>A0AAW7TF72_9BACL</name>
<evidence type="ECO:0000313" key="2">
    <source>
        <dbReference type="Proteomes" id="UP001176117"/>
    </source>
</evidence>